<feature type="compositionally biased region" description="Polar residues" evidence="4">
    <location>
        <begin position="283"/>
        <end position="292"/>
    </location>
</feature>
<dbReference type="GO" id="GO:0043565">
    <property type="term" value="F:sequence-specific DNA binding"/>
    <property type="evidence" value="ECO:0007669"/>
    <property type="project" value="InterPro"/>
</dbReference>
<dbReference type="SUPFAM" id="SSF46689">
    <property type="entry name" value="Homeodomain-like"/>
    <property type="match status" value="2"/>
</dbReference>
<dbReference type="PROSITE" id="PS01124">
    <property type="entry name" value="HTH_ARAC_FAMILY_2"/>
    <property type="match status" value="1"/>
</dbReference>
<dbReference type="EMBL" id="VUMI01000005">
    <property type="protein sequence ID" value="MSS87677.1"/>
    <property type="molecule type" value="Genomic_DNA"/>
</dbReference>
<dbReference type="InterPro" id="IPR009057">
    <property type="entry name" value="Homeodomain-like_sf"/>
</dbReference>
<evidence type="ECO:0000259" key="5">
    <source>
        <dbReference type="PROSITE" id="PS01124"/>
    </source>
</evidence>
<dbReference type="RefSeq" id="WP_154463696.1">
    <property type="nucleotide sequence ID" value="NZ_VUMI01000005.1"/>
</dbReference>
<proteinExistence type="predicted"/>
<organism evidence="6 7">
    <name type="scientific">Eisenbergiella porci</name>
    <dbReference type="NCBI Taxonomy" id="2652274"/>
    <lineage>
        <taxon>Bacteria</taxon>
        <taxon>Bacillati</taxon>
        <taxon>Bacillota</taxon>
        <taxon>Clostridia</taxon>
        <taxon>Lachnospirales</taxon>
        <taxon>Lachnospiraceae</taxon>
        <taxon>Eisenbergiella</taxon>
    </lineage>
</organism>
<evidence type="ECO:0000313" key="6">
    <source>
        <dbReference type="EMBL" id="MSS87677.1"/>
    </source>
</evidence>
<dbReference type="GeneID" id="86052403"/>
<evidence type="ECO:0000256" key="2">
    <source>
        <dbReference type="ARBA" id="ARBA00023125"/>
    </source>
</evidence>
<evidence type="ECO:0000256" key="3">
    <source>
        <dbReference type="ARBA" id="ARBA00023163"/>
    </source>
</evidence>
<keyword evidence="1" id="KW-0805">Transcription regulation</keyword>
<dbReference type="InterPro" id="IPR020449">
    <property type="entry name" value="Tscrpt_reg_AraC-type_HTH"/>
</dbReference>
<keyword evidence="3" id="KW-0804">Transcription</keyword>
<dbReference type="Proteomes" id="UP000436047">
    <property type="component" value="Unassembled WGS sequence"/>
</dbReference>
<dbReference type="SUPFAM" id="SSF51215">
    <property type="entry name" value="Regulatory protein AraC"/>
    <property type="match status" value="1"/>
</dbReference>
<evidence type="ECO:0000313" key="7">
    <source>
        <dbReference type="Proteomes" id="UP000436047"/>
    </source>
</evidence>
<keyword evidence="7" id="KW-1185">Reference proteome</keyword>
<feature type="region of interest" description="Disordered" evidence="4">
    <location>
        <begin position="272"/>
        <end position="292"/>
    </location>
</feature>
<name>A0A6N7WB09_9FIRM</name>
<dbReference type="SMART" id="SM00342">
    <property type="entry name" value="HTH_ARAC"/>
    <property type="match status" value="1"/>
</dbReference>
<dbReference type="AlphaFoldDB" id="A0A6N7WB09"/>
<gene>
    <name evidence="6" type="ORF">FYJ45_04810</name>
</gene>
<dbReference type="PROSITE" id="PS00041">
    <property type="entry name" value="HTH_ARAC_FAMILY_1"/>
    <property type="match status" value="1"/>
</dbReference>
<dbReference type="InterPro" id="IPR003313">
    <property type="entry name" value="AraC-bd"/>
</dbReference>
<dbReference type="PANTHER" id="PTHR43280">
    <property type="entry name" value="ARAC-FAMILY TRANSCRIPTIONAL REGULATOR"/>
    <property type="match status" value="1"/>
</dbReference>
<dbReference type="InterPro" id="IPR018060">
    <property type="entry name" value="HTH_AraC"/>
</dbReference>
<accession>A0A6N7WB09</accession>
<reference evidence="6 7" key="1">
    <citation type="submission" date="2019-08" db="EMBL/GenBank/DDBJ databases">
        <title>In-depth cultivation of the pig gut microbiome towards novel bacterial diversity and tailored functional studies.</title>
        <authorList>
            <person name="Wylensek D."/>
            <person name="Hitch T.C.A."/>
            <person name="Clavel T."/>
        </authorList>
    </citation>
    <scope>NUCLEOTIDE SEQUENCE [LARGE SCALE GENOMIC DNA]</scope>
    <source>
        <strain evidence="6 7">WCA-389-WT-23B</strain>
    </source>
</reference>
<dbReference type="Gene3D" id="2.60.120.280">
    <property type="entry name" value="Regulatory protein AraC"/>
    <property type="match status" value="1"/>
</dbReference>
<dbReference type="Pfam" id="PF12833">
    <property type="entry name" value="HTH_18"/>
    <property type="match status" value="1"/>
</dbReference>
<dbReference type="InterPro" id="IPR037923">
    <property type="entry name" value="HTH-like"/>
</dbReference>
<evidence type="ECO:0000256" key="4">
    <source>
        <dbReference type="SAM" id="MobiDB-lite"/>
    </source>
</evidence>
<protein>
    <submittedName>
        <fullName evidence="6">AraC family transcriptional regulator</fullName>
    </submittedName>
</protein>
<dbReference type="Gene3D" id="1.10.10.60">
    <property type="entry name" value="Homeodomain-like"/>
    <property type="match status" value="2"/>
</dbReference>
<feature type="domain" description="HTH araC/xylS-type" evidence="5">
    <location>
        <begin position="183"/>
        <end position="281"/>
    </location>
</feature>
<dbReference type="PRINTS" id="PR00032">
    <property type="entry name" value="HTHARAC"/>
</dbReference>
<keyword evidence="2" id="KW-0238">DNA-binding</keyword>
<sequence length="292" mass="34718">MYTDSAYWHNKLLDFKDKSRPLFVSSCGTYHLFTCPKLPTHRPRGRLDWQILYIASGKAHFYFNGVEEIVTAGNMVIYRPKEEQRYYYYGIDHTEVYWVHFTGNDVKNIIRKYGIPDDVHVIHTGTSLEYKRIFTQMIQELKLCKEDYEELLVYYLKHLLIMIHRLINVKPKGKNHALMEEMNFALRFFHENYNKPICIEEYAATHHMSVSWFIRNFKEYTQLTPTQYLLSLRISNAQTLLESTNYNVTEIAEIVGYDNPLYFSRIFKKQSGMSPSDFRKQLQKSVTPSQLN</sequence>
<dbReference type="PANTHER" id="PTHR43280:SF2">
    <property type="entry name" value="HTH-TYPE TRANSCRIPTIONAL REGULATOR EXSA"/>
    <property type="match status" value="1"/>
</dbReference>
<evidence type="ECO:0000256" key="1">
    <source>
        <dbReference type="ARBA" id="ARBA00023015"/>
    </source>
</evidence>
<dbReference type="GO" id="GO:0003700">
    <property type="term" value="F:DNA-binding transcription factor activity"/>
    <property type="evidence" value="ECO:0007669"/>
    <property type="project" value="InterPro"/>
</dbReference>
<dbReference type="InterPro" id="IPR018062">
    <property type="entry name" value="HTH_AraC-typ_CS"/>
</dbReference>
<comment type="caution">
    <text evidence="6">The sequence shown here is derived from an EMBL/GenBank/DDBJ whole genome shotgun (WGS) entry which is preliminary data.</text>
</comment>
<dbReference type="Pfam" id="PF02311">
    <property type="entry name" value="AraC_binding"/>
    <property type="match status" value="1"/>
</dbReference>